<dbReference type="CDD" id="cd13832">
    <property type="entry name" value="IHF"/>
    <property type="match status" value="1"/>
</dbReference>
<dbReference type="SMART" id="SM00411">
    <property type="entry name" value="BHL"/>
    <property type="match status" value="1"/>
</dbReference>
<dbReference type="EMBL" id="JASVDS010000008">
    <property type="protein sequence ID" value="MDL5034310.1"/>
    <property type="molecule type" value="Genomic_DNA"/>
</dbReference>
<organism evidence="5 6">
    <name type="scientific">Roseateles subflavus</name>
    <dbReference type="NCBI Taxonomy" id="3053353"/>
    <lineage>
        <taxon>Bacteria</taxon>
        <taxon>Pseudomonadati</taxon>
        <taxon>Pseudomonadota</taxon>
        <taxon>Betaproteobacteria</taxon>
        <taxon>Burkholderiales</taxon>
        <taxon>Sphaerotilaceae</taxon>
        <taxon>Roseateles</taxon>
    </lineage>
</organism>
<dbReference type="Proteomes" id="UP001238603">
    <property type="component" value="Unassembled WGS sequence"/>
</dbReference>
<proteinExistence type="inferred from homology"/>
<dbReference type="Pfam" id="PF00216">
    <property type="entry name" value="Bac_DNA_binding"/>
    <property type="match status" value="1"/>
</dbReference>
<evidence type="ECO:0000256" key="1">
    <source>
        <dbReference type="ARBA" id="ARBA00010529"/>
    </source>
</evidence>
<evidence type="ECO:0000256" key="4">
    <source>
        <dbReference type="SAM" id="MobiDB-lite"/>
    </source>
</evidence>
<feature type="region of interest" description="Disordered" evidence="4">
    <location>
        <begin position="83"/>
        <end position="107"/>
    </location>
</feature>
<dbReference type="SUPFAM" id="SSF47729">
    <property type="entry name" value="IHF-like DNA-binding proteins"/>
    <property type="match status" value="1"/>
</dbReference>
<protein>
    <submittedName>
        <fullName evidence="5">HU family DNA-binding protein</fullName>
    </submittedName>
</protein>
<dbReference type="PANTHER" id="PTHR33175:SF2">
    <property type="entry name" value="INTEGRATION HOST FACTOR SUBUNIT ALPHA"/>
    <property type="match status" value="1"/>
</dbReference>
<keyword evidence="2 5" id="KW-0238">DNA-binding</keyword>
<dbReference type="InterPro" id="IPR000119">
    <property type="entry name" value="Hist_DNA-bd"/>
</dbReference>
<dbReference type="RefSeq" id="WP_285984386.1">
    <property type="nucleotide sequence ID" value="NZ_JASVDS010000008.1"/>
</dbReference>
<keyword evidence="6" id="KW-1185">Reference proteome</keyword>
<evidence type="ECO:0000313" key="5">
    <source>
        <dbReference type="EMBL" id="MDL5034310.1"/>
    </source>
</evidence>
<dbReference type="GO" id="GO:0003677">
    <property type="term" value="F:DNA binding"/>
    <property type="evidence" value="ECO:0007669"/>
    <property type="project" value="UniProtKB-KW"/>
</dbReference>
<reference evidence="5 6" key="1">
    <citation type="submission" date="2023-06" db="EMBL/GenBank/DDBJ databases">
        <title>Pelomonas sp. APW6 16S ribosomal RNA gene genome sequencing and assembly.</title>
        <authorList>
            <person name="Woo H."/>
        </authorList>
    </citation>
    <scope>NUCLEOTIDE SEQUENCE [LARGE SCALE GENOMIC DNA]</scope>
    <source>
        <strain evidence="5 6">APW6</strain>
    </source>
</reference>
<sequence length="107" mass="11754">MSIADLSKALASKHEMPVDVARDLVVDVLQLIEKTTVARGRCAVRGFGVFKMQHFAAKPARNPRTGERVTAPARTRLVFKHASDRRAAAEQERQAEVDDGQMQLGLG</sequence>
<dbReference type="PANTHER" id="PTHR33175">
    <property type="entry name" value="DNA-BINDING PROTEIN HU"/>
    <property type="match status" value="1"/>
</dbReference>
<feature type="compositionally biased region" description="Basic and acidic residues" evidence="4">
    <location>
        <begin position="83"/>
        <end position="96"/>
    </location>
</feature>
<dbReference type="Gene3D" id="4.10.520.10">
    <property type="entry name" value="IHF-like DNA-binding proteins"/>
    <property type="match status" value="1"/>
</dbReference>
<dbReference type="InterPro" id="IPR010992">
    <property type="entry name" value="IHF-like_DNA-bd_dom_sf"/>
</dbReference>
<accession>A0ABT7LN82</accession>
<evidence type="ECO:0000256" key="3">
    <source>
        <dbReference type="RuleBase" id="RU003939"/>
    </source>
</evidence>
<comment type="similarity">
    <text evidence="1 3">Belongs to the bacterial histone-like protein family.</text>
</comment>
<comment type="caution">
    <text evidence="5">The sequence shown here is derived from an EMBL/GenBank/DDBJ whole genome shotgun (WGS) entry which is preliminary data.</text>
</comment>
<gene>
    <name evidence="5" type="ORF">QRD43_20580</name>
</gene>
<evidence type="ECO:0000256" key="2">
    <source>
        <dbReference type="ARBA" id="ARBA00023125"/>
    </source>
</evidence>
<evidence type="ECO:0000313" key="6">
    <source>
        <dbReference type="Proteomes" id="UP001238603"/>
    </source>
</evidence>
<name>A0ABT7LN82_9BURK</name>